<reference evidence="2 3" key="1">
    <citation type="journal article" date="2023" name="Ecotoxicol. Environ. Saf.">
        <title>Mercury remediation potential of mercury-resistant strain Rheinheimera metallidurans sp. nov. isolated from a municipal waste dumping site.</title>
        <authorList>
            <person name="Yadav V."/>
            <person name="Manjhi A."/>
            <person name="Vadakedath N."/>
        </authorList>
    </citation>
    <scope>NUCLEOTIDE SEQUENCE [LARGE SCALE GENOMIC DNA]</scope>
    <source>
        <strain evidence="2 3">E-49</strain>
    </source>
</reference>
<comment type="caution">
    <text evidence="2">The sequence shown here is derived from an EMBL/GenBank/DDBJ whole genome shotgun (WGS) entry which is preliminary data.</text>
</comment>
<keyword evidence="3" id="KW-1185">Reference proteome</keyword>
<feature type="signal peptide" evidence="1">
    <location>
        <begin position="1"/>
        <end position="17"/>
    </location>
</feature>
<sequence>MRLIRCCYLLLALSAAAAARPDSLATELRQAYQDYAANLTAAILQQHAIALHKLENWSEDQSCSAEHLALANQALARNASSIAVRYLRYQCTAASQPEQAEQDWAAIVVLSDMLLASGAGFTAQQPMQLRELGEALTLFELAGYQVVEFELISHYPQLLFRLYLRDTETQAYEHRYVDNFAWIKKVLDINNSNAITASQYTAAALDMFARNQYDFARLFQARQLLKSQQPKQARNLLQALVERSYLATSALAELYLQQQDKAGLEALLPELIAAHESGEPSASAALSLMVLLHDSSDSSIAEARQVLFEHAAESEQQLRQELLLEMISRQATPDALLTRWFSQTLDIAALDALYAVASRLQAEHTEAERLQGQGWHRHWTDLQQQFIRKN</sequence>
<gene>
    <name evidence="2" type="ORF">MN202_09865</name>
</gene>
<dbReference type="Proteomes" id="UP001375382">
    <property type="component" value="Unassembled WGS sequence"/>
</dbReference>
<dbReference type="EMBL" id="JALAAR010000007">
    <property type="protein sequence ID" value="MEH8017541.1"/>
    <property type="molecule type" value="Genomic_DNA"/>
</dbReference>
<evidence type="ECO:0000313" key="3">
    <source>
        <dbReference type="Proteomes" id="UP001375382"/>
    </source>
</evidence>
<name>A0ABU8C797_9GAMM</name>
<proteinExistence type="predicted"/>
<organism evidence="2 3">
    <name type="scientific">Rheinheimera muenzenbergensis</name>
    <dbReference type="NCBI Taxonomy" id="1193628"/>
    <lineage>
        <taxon>Bacteria</taxon>
        <taxon>Pseudomonadati</taxon>
        <taxon>Pseudomonadota</taxon>
        <taxon>Gammaproteobacteria</taxon>
        <taxon>Chromatiales</taxon>
        <taxon>Chromatiaceae</taxon>
        <taxon>Rheinheimera</taxon>
    </lineage>
</organism>
<dbReference type="RefSeq" id="WP_335735952.1">
    <property type="nucleotide sequence ID" value="NZ_JALAAR010000007.1"/>
</dbReference>
<evidence type="ECO:0000313" key="2">
    <source>
        <dbReference type="EMBL" id="MEH8017541.1"/>
    </source>
</evidence>
<protein>
    <submittedName>
        <fullName evidence="2">Uncharacterized protein</fullName>
    </submittedName>
</protein>
<keyword evidence="1" id="KW-0732">Signal</keyword>
<feature type="chain" id="PRO_5045687661" evidence="1">
    <location>
        <begin position="18"/>
        <end position="390"/>
    </location>
</feature>
<accession>A0ABU8C797</accession>
<evidence type="ECO:0000256" key="1">
    <source>
        <dbReference type="SAM" id="SignalP"/>
    </source>
</evidence>